<keyword evidence="3 7" id="KW-0489">Methyltransferase</keyword>
<dbReference type="PANTHER" id="PTHR47036:SF1">
    <property type="entry name" value="COBALT-FACTOR III C(17)-METHYLTRANSFERASE-RELATED"/>
    <property type="match status" value="1"/>
</dbReference>
<dbReference type="CDD" id="cd11646">
    <property type="entry name" value="Precorrin_3B_C17_MT"/>
    <property type="match status" value="1"/>
</dbReference>
<comment type="caution">
    <text evidence="7">The sequence shown here is derived from an EMBL/GenBank/DDBJ whole genome shotgun (WGS) entry which is preliminary data.</text>
</comment>
<dbReference type="AlphaFoldDB" id="A0A8J6MF05"/>
<dbReference type="EC" id="2.1.1.131" evidence="7"/>
<evidence type="ECO:0000256" key="4">
    <source>
        <dbReference type="ARBA" id="ARBA00022679"/>
    </source>
</evidence>
<reference evidence="7" key="1">
    <citation type="submission" date="2020-08" db="EMBL/GenBank/DDBJ databases">
        <title>Genome public.</title>
        <authorList>
            <person name="Liu C."/>
            <person name="Sun Q."/>
        </authorList>
    </citation>
    <scope>NUCLEOTIDE SEQUENCE</scope>
    <source>
        <strain evidence="7">NSJ-51</strain>
    </source>
</reference>
<sequence length="243" mass="26142">MAKLTVVGIGPGDADNMTLRAHRALQASRAIVGYHVYVDLVRPRYPDKEFYTTPMTRESERCRMALELAERGKETALVCSGDSGVYGLAALVYELRGERSAPEIAVVPGLTAACSGAAVLGAPLTHDFAVISLSDRLTPWPAIEARLEAAAAGDLSIVLYNPASHGRPEHLRRACGILLRRLPPERPCGVARSIGRDGESGMVLTLEELADYPADMFCTVFIGNSTTRVIGGRLVTPRGYRHG</sequence>
<accession>A0A8J6MF05</accession>
<keyword evidence="5" id="KW-0949">S-adenosyl-L-methionine</keyword>
<evidence type="ECO:0000256" key="1">
    <source>
        <dbReference type="ARBA" id="ARBA00004953"/>
    </source>
</evidence>
<keyword evidence="8" id="KW-1185">Reference proteome</keyword>
<dbReference type="GO" id="GO:0032259">
    <property type="term" value="P:methylation"/>
    <property type="evidence" value="ECO:0007669"/>
    <property type="project" value="UniProtKB-KW"/>
</dbReference>
<gene>
    <name evidence="7" type="primary">cobJ</name>
    <name evidence="7" type="ORF">H8S57_08760</name>
</gene>
<dbReference type="GO" id="GO:0030789">
    <property type="term" value="F:precorrin-3B C17-methyltransferase activity"/>
    <property type="evidence" value="ECO:0007669"/>
    <property type="project" value="UniProtKB-EC"/>
</dbReference>
<dbReference type="GO" id="GO:0009236">
    <property type="term" value="P:cobalamin biosynthetic process"/>
    <property type="evidence" value="ECO:0007669"/>
    <property type="project" value="UniProtKB-UniPathway"/>
</dbReference>
<dbReference type="SUPFAM" id="SSF53790">
    <property type="entry name" value="Tetrapyrrole methylase"/>
    <property type="match status" value="1"/>
</dbReference>
<dbReference type="Gene3D" id="3.40.1010.10">
    <property type="entry name" value="Cobalt-precorrin-4 Transmethylase, Domain 1"/>
    <property type="match status" value="1"/>
</dbReference>
<name>A0A8J6MF05_9FIRM</name>
<dbReference type="PANTHER" id="PTHR47036">
    <property type="entry name" value="COBALT-FACTOR III C(17)-METHYLTRANSFERASE-RELATED"/>
    <property type="match status" value="1"/>
</dbReference>
<organism evidence="7 8">
    <name type="scientific">Lawsonibacter hominis</name>
    <dbReference type="NCBI Taxonomy" id="2763053"/>
    <lineage>
        <taxon>Bacteria</taxon>
        <taxon>Bacillati</taxon>
        <taxon>Bacillota</taxon>
        <taxon>Clostridia</taxon>
        <taxon>Eubacteriales</taxon>
        <taxon>Oscillospiraceae</taxon>
        <taxon>Lawsonibacter</taxon>
    </lineage>
</organism>
<evidence type="ECO:0000256" key="2">
    <source>
        <dbReference type="ARBA" id="ARBA00022573"/>
    </source>
</evidence>
<evidence type="ECO:0000259" key="6">
    <source>
        <dbReference type="Pfam" id="PF00590"/>
    </source>
</evidence>
<comment type="pathway">
    <text evidence="1">Cofactor biosynthesis; adenosylcobalamin biosynthesis.</text>
</comment>
<dbReference type="InterPro" id="IPR051810">
    <property type="entry name" value="Precorrin_MeTrfase"/>
</dbReference>
<dbReference type="InterPro" id="IPR014777">
    <property type="entry name" value="4pyrrole_Mease_sub1"/>
</dbReference>
<dbReference type="RefSeq" id="WP_186907709.1">
    <property type="nucleotide sequence ID" value="NZ_JACOPP010000010.1"/>
</dbReference>
<evidence type="ECO:0000256" key="3">
    <source>
        <dbReference type="ARBA" id="ARBA00022603"/>
    </source>
</evidence>
<evidence type="ECO:0000313" key="8">
    <source>
        <dbReference type="Proteomes" id="UP000661435"/>
    </source>
</evidence>
<dbReference type="NCBIfam" id="TIGR01466">
    <property type="entry name" value="cobJ_cbiH"/>
    <property type="match status" value="1"/>
</dbReference>
<dbReference type="InterPro" id="IPR000878">
    <property type="entry name" value="4pyrrol_Mease"/>
</dbReference>
<dbReference type="UniPathway" id="UPA00148"/>
<evidence type="ECO:0000256" key="5">
    <source>
        <dbReference type="ARBA" id="ARBA00022691"/>
    </source>
</evidence>
<dbReference type="InterPro" id="IPR006363">
    <property type="entry name" value="Cbl_synth_CobJ/CibH_dom"/>
</dbReference>
<dbReference type="Pfam" id="PF00590">
    <property type="entry name" value="TP_methylase"/>
    <property type="match status" value="1"/>
</dbReference>
<dbReference type="InterPro" id="IPR035996">
    <property type="entry name" value="4pyrrol_Methylase_sf"/>
</dbReference>
<proteinExistence type="predicted"/>
<keyword evidence="4 7" id="KW-0808">Transferase</keyword>
<protein>
    <submittedName>
        <fullName evidence="7">Precorrin-3B C(17)-methyltransferase</fullName>
        <ecNumber evidence="7">2.1.1.131</ecNumber>
    </submittedName>
</protein>
<evidence type="ECO:0000313" key="7">
    <source>
        <dbReference type="EMBL" id="MBC5733818.1"/>
    </source>
</evidence>
<keyword evidence="2" id="KW-0169">Cobalamin biosynthesis</keyword>
<dbReference type="Gene3D" id="3.30.950.10">
    <property type="entry name" value="Methyltransferase, Cobalt-precorrin-4 Transmethylase, Domain 2"/>
    <property type="match status" value="1"/>
</dbReference>
<feature type="domain" description="Tetrapyrrole methylase" evidence="6">
    <location>
        <begin position="3"/>
        <end position="210"/>
    </location>
</feature>
<dbReference type="EMBL" id="JACOPP010000010">
    <property type="protein sequence ID" value="MBC5733818.1"/>
    <property type="molecule type" value="Genomic_DNA"/>
</dbReference>
<dbReference type="Proteomes" id="UP000661435">
    <property type="component" value="Unassembled WGS sequence"/>
</dbReference>
<dbReference type="InterPro" id="IPR014776">
    <property type="entry name" value="4pyrrole_Mease_sub2"/>
</dbReference>